<reference evidence="13" key="1">
    <citation type="journal article" date="2004" name="Nature">
        <title>Genome duplication in the teleost fish Tetraodon nigroviridis reveals the early vertebrate proto-karyotype.</title>
        <authorList>
            <person name="Jaillon O."/>
            <person name="Aury J.-M."/>
            <person name="Brunet F."/>
            <person name="Petit J.-L."/>
            <person name="Stange-Thomann N."/>
            <person name="Mauceli E."/>
            <person name="Bouneau L."/>
            <person name="Fischer C."/>
            <person name="Ozouf-Costaz C."/>
            <person name="Bernot A."/>
            <person name="Nicaud S."/>
            <person name="Jaffe D."/>
            <person name="Fisher S."/>
            <person name="Lutfalla G."/>
            <person name="Dossat C."/>
            <person name="Segurens B."/>
            <person name="Dasilva C."/>
            <person name="Salanoubat M."/>
            <person name="Levy M."/>
            <person name="Boudet N."/>
            <person name="Castellano S."/>
            <person name="Anthouard V."/>
            <person name="Jubin C."/>
            <person name="Castelli V."/>
            <person name="Katinka M."/>
            <person name="Vacherie B."/>
            <person name="Biemont C."/>
            <person name="Skalli Z."/>
            <person name="Cattolico L."/>
            <person name="Poulain J."/>
            <person name="De Berardinis V."/>
            <person name="Cruaud C."/>
            <person name="Duprat S."/>
            <person name="Brottier P."/>
            <person name="Coutanceau J.-P."/>
            <person name="Gouzy J."/>
            <person name="Parra G."/>
            <person name="Lardier G."/>
            <person name="Chapple C."/>
            <person name="McKernan K.J."/>
            <person name="McEwan P."/>
            <person name="Bosak S."/>
            <person name="Kellis M."/>
            <person name="Volff J.-N."/>
            <person name="Guigo R."/>
            <person name="Zody M.C."/>
            <person name="Mesirov J."/>
            <person name="Lindblad-Toh K."/>
            <person name="Birren B."/>
            <person name="Nusbaum C."/>
            <person name="Kahn D."/>
            <person name="Robinson-Rechavi M."/>
            <person name="Laudet V."/>
            <person name="Schachter V."/>
            <person name="Quetier F."/>
            <person name="Saurin W."/>
            <person name="Scarpelli C."/>
            <person name="Wincker P."/>
            <person name="Lander E.S."/>
            <person name="Weissenbach J."/>
            <person name="Roest Crollius H."/>
        </authorList>
    </citation>
    <scope>NUCLEOTIDE SEQUENCE [LARGE SCALE GENOMIC DNA]</scope>
</reference>
<dbReference type="InterPro" id="IPR036116">
    <property type="entry name" value="FN3_sf"/>
</dbReference>
<evidence type="ECO:0000256" key="3">
    <source>
        <dbReference type="ARBA" id="ARBA00022692"/>
    </source>
</evidence>
<keyword evidence="8" id="KW-0675">Receptor</keyword>
<feature type="domain" description="Fibronectin type-III" evidence="11">
    <location>
        <begin position="541"/>
        <end position="633"/>
    </location>
</feature>
<dbReference type="GeneTree" id="ENSGT00940000158915"/>
<feature type="domain" description="Fibronectin type-III" evidence="11">
    <location>
        <begin position="248"/>
        <end position="348"/>
    </location>
</feature>
<dbReference type="GO" id="GO:0005886">
    <property type="term" value="C:plasma membrane"/>
    <property type="evidence" value="ECO:0007669"/>
    <property type="project" value="UniProtKB-ARBA"/>
</dbReference>
<dbReference type="SUPFAM" id="SSF49265">
    <property type="entry name" value="Fibronectin type III"/>
    <property type="match status" value="3"/>
</dbReference>
<sequence>MSEYSQSKCRHCSEKDTQPCAKVQTSSLVVPLGSPVSASCVIGDSCPLVLQQDDAIEWQLGQYTLPSSPSTGEGGRQDDAIEWQLDQYTLPSSPSTGEGGRVSKVFIPSFNLSRAFLICSIQGHVVGGVEIRAGCKTLLLLLCPPETPQNLSCQTNLSNPNTLNCSWDPGQSDTFLRTSYSLHTILDDKNNPNHTYNVPSGQNHYVIPRNGFILFFDMEIYVKAVNQLGEATSLPITLEPVSAAKLDPPVIMEIQAKDSGCLSLRWNLSPQQSWLSKHFINLELRVKTADSSQWFSKPVNTTLFRKKTLIQQCRLLHGTEYLVQLRVRYNESPWSEWSYSQSGVTLESAPSGNLEWWMKSSVDDVTKRVNIHLLWKASKQFRANSQNISYEVSGKNQRICFTGWSNCSFHLSSRTEKLYLRAVNAAGKSKPTKVHIPIPKVHTALSNVTATPHDDRSLMVRWRSVVSSVLKGFIVEWRPLLNTDMSLTQFEIVDSNRTSLILKGSFEPYKPYEISVYPRFKTGIGLPQTVIAYIRQKAPSKVPPMQISKTWRSNIELSWNEIPIDQRNGIIQSYKVFYWKEKGPINVVTADLQKRSVFLKNLDSDIVYESFLMVSTYGGSLNGSRINFEVEPFGCSIKRWSSDSTQDTEITLENEKPNLVCLSHLSFLDIPLKLSKEDEDVWLSNTENTSDLGESICGSLNTPQFSIPYATLVFSSPCNSPTTTTPPVYLRSESTQPLLATEVSSSPQYYQNINNDNVSEKQCFFGPCSDFGKDEADTVIQWDDFPFLRALEINQIEN</sequence>
<evidence type="ECO:0000256" key="8">
    <source>
        <dbReference type="ARBA" id="ARBA00023170"/>
    </source>
</evidence>
<keyword evidence="6" id="KW-1133">Transmembrane helix</keyword>
<reference evidence="12" key="3">
    <citation type="submission" date="2025-09" db="UniProtKB">
        <authorList>
            <consortium name="Ensembl"/>
        </authorList>
    </citation>
    <scope>IDENTIFICATION</scope>
</reference>
<keyword evidence="10" id="KW-0393">Immunoglobulin domain</keyword>
<evidence type="ECO:0000256" key="4">
    <source>
        <dbReference type="ARBA" id="ARBA00022729"/>
    </source>
</evidence>
<evidence type="ECO:0000256" key="10">
    <source>
        <dbReference type="ARBA" id="ARBA00023319"/>
    </source>
</evidence>
<dbReference type="InterPro" id="IPR010457">
    <property type="entry name" value="IgC2-like_lig-bd"/>
</dbReference>
<organism evidence="12 13">
    <name type="scientific">Tetraodon nigroviridis</name>
    <name type="common">Spotted green pufferfish</name>
    <name type="synonym">Chelonodon nigroviridis</name>
    <dbReference type="NCBI Taxonomy" id="99883"/>
    <lineage>
        <taxon>Eukaryota</taxon>
        <taxon>Metazoa</taxon>
        <taxon>Chordata</taxon>
        <taxon>Craniata</taxon>
        <taxon>Vertebrata</taxon>
        <taxon>Euteleostomi</taxon>
        <taxon>Actinopterygii</taxon>
        <taxon>Neopterygii</taxon>
        <taxon>Teleostei</taxon>
        <taxon>Neoteleostei</taxon>
        <taxon>Acanthomorphata</taxon>
        <taxon>Eupercaria</taxon>
        <taxon>Tetraodontiformes</taxon>
        <taxon>Tetradontoidea</taxon>
        <taxon>Tetraodontidae</taxon>
        <taxon>Tetraodon</taxon>
    </lineage>
</organism>
<comment type="similarity">
    <text evidence="2">Belongs to the type I cytokine receptor family. Type 2 subfamily.</text>
</comment>
<name>H3BVT4_TETNG</name>
<keyword evidence="13" id="KW-1185">Reference proteome</keyword>
<proteinExistence type="inferred from homology"/>
<dbReference type="PANTHER" id="PTHR48423">
    <property type="entry name" value="INTERLEUKIN-27 RECEPTOR SUBUNIT ALPHA"/>
    <property type="match status" value="1"/>
</dbReference>
<dbReference type="CDD" id="cd00063">
    <property type="entry name" value="FN3"/>
    <property type="match status" value="2"/>
</dbReference>
<evidence type="ECO:0000256" key="6">
    <source>
        <dbReference type="ARBA" id="ARBA00022989"/>
    </source>
</evidence>
<dbReference type="SUPFAM" id="SSF48726">
    <property type="entry name" value="Immunoglobulin"/>
    <property type="match status" value="1"/>
</dbReference>
<accession>H3BVT4</accession>
<evidence type="ECO:0000256" key="9">
    <source>
        <dbReference type="ARBA" id="ARBA00023180"/>
    </source>
</evidence>
<evidence type="ECO:0000256" key="5">
    <source>
        <dbReference type="ARBA" id="ARBA00022737"/>
    </source>
</evidence>
<dbReference type="Ensembl" id="ENSTNIT00000001105.1">
    <property type="protein sequence ID" value="ENSTNIP00000000096.1"/>
    <property type="gene ID" value="ENSTNIG00000001409.1"/>
</dbReference>
<keyword evidence="7" id="KW-0472">Membrane</keyword>
<comment type="subcellular location">
    <subcellularLocation>
        <location evidence="1">Membrane</location>
        <topology evidence="1">Single-pass type I membrane protein</topology>
    </subcellularLocation>
</comment>
<keyword evidence="3" id="KW-0812">Transmembrane</keyword>
<dbReference type="InParanoid" id="H3BVT4"/>
<dbReference type="Pfam" id="PF00041">
    <property type="entry name" value="fn3"/>
    <property type="match status" value="1"/>
</dbReference>
<evidence type="ECO:0000256" key="2">
    <source>
        <dbReference type="ARBA" id="ARBA00008921"/>
    </source>
</evidence>
<dbReference type="InterPro" id="IPR003961">
    <property type="entry name" value="FN3_dom"/>
</dbReference>
<dbReference type="InterPro" id="IPR052672">
    <property type="entry name" value="Type1_Cytokine_Rcpt_Type2"/>
</dbReference>
<evidence type="ECO:0000256" key="1">
    <source>
        <dbReference type="ARBA" id="ARBA00004479"/>
    </source>
</evidence>
<dbReference type="OMA" id="SYCSIPR"/>
<dbReference type="SMART" id="SM00060">
    <property type="entry name" value="FN3"/>
    <property type="match status" value="4"/>
</dbReference>
<dbReference type="STRING" id="99883.ENSTNIP00000000096"/>
<evidence type="ECO:0000259" key="11">
    <source>
        <dbReference type="PROSITE" id="PS50853"/>
    </source>
</evidence>
<evidence type="ECO:0000313" key="12">
    <source>
        <dbReference type="Ensembl" id="ENSTNIP00000000096.1"/>
    </source>
</evidence>
<feature type="domain" description="Fibronectin type-III" evidence="11">
    <location>
        <begin position="444"/>
        <end position="539"/>
    </location>
</feature>
<dbReference type="PROSITE" id="PS50853">
    <property type="entry name" value="FN3"/>
    <property type="match status" value="4"/>
</dbReference>
<keyword evidence="9" id="KW-0325">Glycoprotein</keyword>
<keyword evidence="5" id="KW-0677">Repeat</keyword>
<protein>
    <submittedName>
        <fullName evidence="12">Colony stimulating factor 3 receptor</fullName>
    </submittedName>
</protein>
<feature type="domain" description="Fibronectin type-III" evidence="11">
    <location>
        <begin position="147"/>
        <end position="247"/>
    </location>
</feature>
<evidence type="ECO:0000313" key="13">
    <source>
        <dbReference type="Proteomes" id="UP000007303"/>
    </source>
</evidence>
<dbReference type="HOGENOM" id="CLU_017990_0_0_1"/>
<dbReference type="Pfam" id="PF06328">
    <property type="entry name" value="Lep_receptor_Ig"/>
    <property type="match status" value="1"/>
</dbReference>
<evidence type="ECO:0000256" key="7">
    <source>
        <dbReference type="ARBA" id="ARBA00023136"/>
    </source>
</evidence>
<dbReference type="InterPro" id="IPR013783">
    <property type="entry name" value="Ig-like_fold"/>
</dbReference>
<dbReference type="Gene3D" id="2.60.40.10">
    <property type="entry name" value="Immunoglobulins"/>
    <property type="match status" value="5"/>
</dbReference>
<dbReference type="PANTHER" id="PTHR48423:SF1">
    <property type="entry name" value="INTERLEUKIN-27 RECEPTOR SUBUNIT ALPHA"/>
    <property type="match status" value="1"/>
</dbReference>
<dbReference type="InterPro" id="IPR036179">
    <property type="entry name" value="Ig-like_dom_sf"/>
</dbReference>
<dbReference type="AlphaFoldDB" id="H3BVT4"/>
<reference evidence="12" key="2">
    <citation type="submission" date="2025-08" db="UniProtKB">
        <authorList>
            <consortium name="Ensembl"/>
        </authorList>
    </citation>
    <scope>IDENTIFICATION</scope>
</reference>
<dbReference type="Proteomes" id="UP000007303">
    <property type="component" value="Unassembled WGS sequence"/>
</dbReference>
<keyword evidence="4" id="KW-0732">Signal</keyword>